<dbReference type="Pfam" id="PF00440">
    <property type="entry name" value="TetR_N"/>
    <property type="match status" value="1"/>
</dbReference>
<evidence type="ECO:0000256" key="2">
    <source>
        <dbReference type="PROSITE-ProRule" id="PRU00335"/>
    </source>
</evidence>
<name>A0ABV3GNF4_MICGL</name>
<dbReference type="Gene3D" id="1.10.357.10">
    <property type="entry name" value="Tetracycline Repressor, domain 2"/>
    <property type="match status" value="1"/>
</dbReference>
<dbReference type="PRINTS" id="PR00455">
    <property type="entry name" value="HTHTETR"/>
</dbReference>
<evidence type="ECO:0000259" key="3">
    <source>
        <dbReference type="PROSITE" id="PS50977"/>
    </source>
</evidence>
<evidence type="ECO:0000313" key="4">
    <source>
        <dbReference type="EMBL" id="MEV0973148.1"/>
    </source>
</evidence>
<reference evidence="4 5" key="1">
    <citation type="submission" date="2024-06" db="EMBL/GenBank/DDBJ databases">
        <title>The Natural Products Discovery Center: Release of the First 8490 Sequenced Strains for Exploring Actinobacteria Biosynthetic Diversity.</title>
        <authorList>
            <person name="Kalkreuter E."/>
            <person name="Kautsar S.A."/>
            <person name="Yang D."/>
            <person name="Bader C.D."/>
            <person name="Teijaro C.N."/>
            <person name="Fluegel L."/>
            <person name="Davis C.M."/>
            <person name="Simpson J.R."/>
            <person name="Lauterbach L."/>
            <person name="Steele A.D."/>
            <person name="Gui C."/>
            <person name="Meng S."/>
            <person name="Li G."/>
            <person name="Viehrig K."/>
            <person name="Ye F."/>
            <person name="Su P."/>
            <person name="Kiefer A.F."/>
            <person name="Nichols A."/>
            <person name="Cepeda A.J."/>
            <person name="Yan W."/>
            <person name="Fan B."/>
            <person name="Jiang Y."/>
            <person name="Adhikari A."/>
            <person name="Zheng C.-J."/>
            <person name="Schuster L."/>
            <person name="Cowan T.M."/>
            <person name="Smanski M.J."/>
            <person name="Chevrette M.G."/>
            <person name="De Carvalho L.P.S."/>
            <person name="Shen B."/>
        </authorList>
    </citation>
    <scope>NUCLEOTIDE SEQUENCE [LARGE SCALE GENOMIC DNA]</scope>
    <source>
        <strain evidence="4 5">NPDC050100</strain>
    </source>
</reference>
<accession>A0ABV3GNF4</accession>
<protein>
    <submittedName>
        <fullName evidence="4">TetR/AcrR family transcriptional regulator</fullName>
    </submittedName>
</protein>
<dbReference type="PANTHER" id="PTHR30055">
    <property type="entry name" value="HTH-TYPE TRANSCRIPTIONAL REGULATOR RUTR"/>
    <property type="match status" value="1"/>
</dbReference>
<dbReference type="EMBL" id="JBFALK010000020">
    <property type="protein sequence ID" value="MEV0973148.1"/>
    <property type="molecule type" value="Genomic_DNA"/>
</dbReference>
<evidence type="ECO:0000313" key="5">
    <source>
        <dbReference type="Proteomes" id="UP001551675"/>
    </source>
</evidence>
<keyword evidence="1 2" id="KW-0238">DNA-binding</keyword>
<dbReference type="PROSITE" id="PS50977">
    <property type="entry name" value="HTH_TETR_2"/>
    <property type="match status" value="1"/>
</dbReference>
<gene>
    <name evidence="4" type="ORF">AB0I59_31475</name>
</gene>
<dbReference type="InterPro" id="IPR009057">
    <property type="entry name" value="Homeodomain-like_sf"/>
</dbReference>
<feature type="domain" description="HTH tetR-type" evidence="3">
    <location>
        <begin position="14"/>
        <end position="74"/>
    </location>
</feature>
<feature type="DNA-binding region" description="H-T-H motif" evidence="2">
    <location>
        <begin position="37"/>
        <end position="56"/>
    </location>
</feature>
<dbReference type="InterPro" id="IPR050109">
    <property type="entry name" value="HTH-type_TetR-like_transc_reg"/>
</dbReference>
<keyword evidence="5" id="KW-1185">Reference proteome</keyword>
<sequence>MPRITAPTVAEHRATQRRALLDAARAILAEDASRAPGLAEVGARAGLARSSVYQYFRSREDLLYALIEDTFPRWSQRVTDAMEAAATPGARVLAYVDANLRLVAEGEHAVARALAGIAPGEKLDSTSKVMHEELLGPLVGALADLGLPDPATTAELVNAVVNKAARMIELGAEHAPVYARTEELLGPFLMHRPPMTGKGGKEGPHAVGR</sequence>
<dbReference type="RefSeq" id="WP_358138622.1">
    <property type="nucleotide sequence ID" value="NZ_JBFALK010000020.1"/>
</dbReference>
<evidence type="ECO:0000256" key="1">
    <source>
        <dbReference type="ARBA" id="ARBA00023125"/>
    </source>
</evidence>
<dbReference type="Proteomes" id="UP001551675">
    <property type="component" value="Unassembled WGS sequence"/>
</dbReference>
<proteinExistence type="predicted"/>
<organism evidence="4 5">
    <name type="scientific">Microtetraspora glauca</name>
    <dbReference type="NCBI Taxonomy" id="1996"/>
    <lineage>
        <taxon>Bacteria</taxon>
        <taxon>Bacillati</taxon>
        <taxon>Actinomycetota</taxon>
        <taxon>Actinomycetes</taxon>
        <taxon>Streptosporangiales</taxon>
        <taxon>Streptosporangiaceae</taxon>
        <taxon>Microtetraspora</taxon>
    </lineage>
</organism>
<dbReference type="SUPFAM" id="SSF46689">
    <property type="entry name" value="Homeodomain-like"/>
    <property type="match status" value="1"/>
</dbReference>
<comment type="caution">
    <text evidence="4">The sequence shown here is derived from an EMBL/GenBank/DDBJ whole genome shotgun (WGS) entry which is preliminary data.</text>
</comment>
<dbReference type="PANTHER" id="PTHR30055:SF226">
    <property type="entry name" value="HTH-TYPE TRANSCRIPTIONAL REGULATOR PKSA"/>
    <property type="match status" value="1"/>
</dbReference>
<dbReference type="InterPro" id="IPR001647">
    <property type="entry name" value="HTH_TetR"/>
</dbReference>